<proteinExistence type="predicted"/>
<feature type="compositionally biased region" description="Basic and acidic residues" evidence="1">
    <location>
        <begin position="1"/>
        <end position="11"/>
    </location>
</feature>
<sequence>MTNESCNERPRMWVSGSTSSMPRDSTSSSTAGLASPSRVSKTACAHGPIFSLSLPGR</sequence>
<name>A0A654U7Y0_MYCTX</name>
<gene>
    <name evidence="2" type="ORF">ERS007657_04646</name>
</gene>
<dbReference type="EMBL" id="CGCX01003837">
    <property type="protein sequence ID" value="CFS24238.1"/>
    <property type="molecule type" value="Genomic_DNA"/>
</dbReference>
<dbReference type="Proteomes" id="UP000046680">
    <property type="component" value="Unassembled WGS sequence"/>
</dbReference>
<evidence type="ECO:0000256" key="1">
    <source>
        <dbReference type="SAM" id="MobiDB-lite"/>
    </source>
</evidence>
<feature type="compositionally biased region" description="Low complexity" evidence="1">
    <location>
        <begin position="15"/>
        <end position="30"/>
    </location>
</feature>
<feature type="region of interest" description="Disordered" evidence="1">
    <location>
        <begin position="1"/>
        <end position="57"/>
    </location>
</feature>
<evidence type="ECO:0000313" key="3">
    <source>
        <dbReference type="Proteomes" id="UP000046680"/>
    </source>
</evidence>
<organism evidence="2 3">
    <name type="scientific">Mycobacterium tuberculosis</name>
    <dbReference type="NCBI Taxonomy" id="1773"/>
    <lineage>
        <taxon>Bacteria</taxon>
        <taxon>Bacillati</taxon>
        <taxon>Actinomycetota</taxon>
        <taxon>Actinomycetes</taxon>
        <taxon>Mycobacteriales</taxon>
        <taxon>Mycobacteriaceae</taxon>
        <taxon>Mycobacterium</taxon>
        <taxon>Mycobacterium tuberculosis complex</taxon>
    </lineage>
</organism>
<accession>A0A654U7Y0</accession>
<dbReference type="AlphaFoldDB" id="A0A654U7Y0"/>
<protein>
    <submittedName>
        <fullName evidence="2">Uncharacterized protein</fullName>
    </submittedName>
</protein>
<evidence type="ECO:0000313" key="2">
    <source>
        <dbReference type="EMBL" id="CFS24238.1"/>
    </source>
</evidence>
<reference evidence="2 3" key="1">
    <citation type="submission" date="2015-03" db="EMBL/GenBank/DDBJ databases">
        <authorList>
            <consortium name="Pathogen Informatics"/>
        </authorList>
    </citation>
    <scope>NUCLEOTIDE SEQUENCE [LARGE SCALE GENOMIC DNA]</scope>
    <source>
        <strain evidence="2 3">C09601061</strain>
    </source>
</reference>